<dbReference type="Proteomes" id="UP000262901">
    <property type="component" value="Unassembled WGS sequence"/>
</dbReference>
<keyword evidence="6" id="KW-1185">Reference proteome</keyword>
<reference evidence="3 5" key="2">
    <citation type="submission" date="2018-08" db="EMBL/GenBank/DDBJ databases">
        <title>Draft genome of Streptococcus sp. nov. Z1.</title>
        <authorList>
            <person name="Tian Z."/>
        </authorList>
    </citation>
    <scope>NUCLEOTIDE SEQUENCE [LARGE SCALE GENOMIC DNA]</scope>
    <source>
        <strain evidence="3">Z1</strain>
        <strain evidence="5">Z1(2018)</strain>
    </source>
</reference>
<accession>A0A372KIR1</accession>
<dbReference type="AlphaFoldDB" id="A0A372KIR1"/>
<gene>
    <name evidence="1" type="ORF">DDV21_010925</name>
    <name evidence="2" type="ORF">DDV22_11010</name>
    <name evidence="3" type="ORF">DDV23_11055</name>
</gene>
<dbReference type="Proteomes" id="UP000264056">
    <property type="component" value="Unassembled WGS sequence"/>
</dbReference>
<organism evidence="3 5">
    <name type="scientific">Streptococcus chenjunshii</name>
    <dbReference type="NCBI Taxonomy" id="2173853"/>
    <lineage>
        <taxon>Bacteria</taxon>
        <taxon>Bacillati</taxon>
        <taxon>Bacillota</taxon>
        <taxon>Bacilli</taxon>
        <taxon>Lactobacillales</taxon>
        <taxon>Streptococcaceae</taxon>
        <taxon>Streptococcus</taxon>
    </lineage>
</organism>
<dbReference type="Proteomes" id="UP000246115">
    <property type="component" value="Chromosome"/>
</dbReference>
<dbReference type="EMBL" id="QVQY01000063">
    <property type="protein sequence ID" value="RFU49990.1"/>
    <property type="molecule type" value="Genomic_DNA"/>
</dbReference>
<accession>A0A346NEU2</accession>
<reference evidence="4" key="3">
    <citation type="submission" date="2018-08" db="EMBL/GenBank/DDBJ databases">
        <title>Streptococcus chenjunshii sp. nov., isolated from stools sample of the Tibetan antelope in the Qinghai-Tibet plateau, China.</title>
        <authorList>
            <person name="Tian Z."/>
        </authorList>
    </citation>
    <scope>NUCLEOTIDE SEQUENCE [LARGE SCALE GENOMIC DNA]</scope>
    <source>
        <strain evidence="4">Z15</strain>
    </source>
</reference>
<evidence type="ECO:0000313" key="4">
    <source>
        <dbReference type="Proteomes" id="UP000246115"/>
    </source>
</evidence>
<evidence type="ECO:0000313" key="3">
    <source>
        <dbReference type="EMBL" id="RFU52182.1"/>
    </source>
</evidence>
<dbReference type="KEGG" id="schj:DDV21_010925"/>
<evidence type="ECO:0000313" key="5">
    <source>
        <dbReference type="Proteomes" id="UP000262901"/>
    </source>
</evidence>
<sequence>MTYTVAEGVTNSDVFSAENVVKKRLTFPVGQMSQEAEAFLDEVASQGLHPKGSLFYSLNNVPYDEMVDIEFFLPIQETEIGQGGLAFSSYFEMNNTILTVVDHDYNTLAEEAYAKLLWTLDVNHQEVNTPFYHVISQEDPRRITIFLGYAY</sequence>
<dbReference type="InterPro" id="IPR031664">
    <property type="entry name" value="DUF5085"/>
</dbReference>
<dbReference type="RefSeq" id="WP_116879147.1">
    <property type="nucleotide sequence ID" value="NZ_CP031733.1"/>
</dbReference>
<proteinExistence type="predicted"/>
<evidence type="ECO:0000313" key="6">
    <source>
        <dbReference type="Proteomes" id="UP000264056"/>
    </source>
</evidence>
<reference evidence="2 6" key="1">
    <citation type="submission" date="2018-08" db="EMBL/GenBank/DDBJ databases">
        <title>Draft genome of Streptococcus sp .nov. Z2.</title>
        <authorList>
            <person name="Tian Z."/>
        </authorList>
    </citation>
    <scope>NUCLEOTIDE SEQUENCE [LARGE SCALE GENOMIC DNA]</scope>
    <source>
        <strain evidence="2 6">Z2</strain>
    </source>
</reference>
<dbReference type="EMBL" id="QVQZ01000060">
    <property type="protein sequence ID" value="RFU52182.1"/>
    <property type="molecule type" value="Genomic_DNA"/>
</dbReference>
<reference evidence="1" key="4">
    <citation type="journal article" date="2019" name="Int. J. Syst. Evol. Microbiol.">
        <title>Streptococcus chenjunshii sp. nov. isolated from feces of Tibetan antelopes.</title>
        <authorList>
            <person name="Tian Z."/>
            <person name="Lu S."/>
            <person name="Jin D."/>
            <person name="Yang J."/>
            <person name="Pu J."/>
            <person name="Lai X.H."/>
            <person name="Bai X.N."/>
            <person name="Wu X.M."/>
            <person name="Li J."/>
            <person name="Wang S."/>
            <person name="Xu J."/>
        </authorList>
    </citation>
    <scope>NUCLEOTIDE SEQUENCE</scope>
    <source>
        <strain evidence="1">Z15</strain>
    </source>
</reference>
<evidence type="ECO:0000313" key="1">
    <source>
        <dbReference type="EMBL" id="AXQ79537.1"/>
    </source>
</evidence>
<dbReference type="EMBL" id="CP031733">
    <property type="protein sequence ID" value="AXQ79537.1"/>
    <property type="molecule type" value="Genomic_DNA"/>
</dbReference>
<dbReference type="OrthoDB" id="2620258at2"/>
<dbReference type="Pfam" id="PF16895">
    <property type="entry name" value="DUF5085"/>
    <property type="match status" value="1"/>
</dbReference>
<evidence type="ECO:0000313" key="2">
    <source>
        <dbReference type="EMBL" id="RFU49990.1"/>
    </source>
</evidence>
<protein>
    <submittedName>
        <fullName evidence="3">DUF5085 family protein</fullName>
    </submittedName>
</protein>
<name>A0A372KIR1_9STRE</name>